<evidence type="ECO:0000256" key="4">
    <source>
        <dbReference type="ARBA" id="ARBA00022630"/>
    </source>
</evidence>
<dbReference type="NCBIfam" id="TIGR01984">
    <property type="entry name" value="UbiH"/>
    <property type="match status" value="1"/>
</dbReference>
<dbReference type="Pfam" id="PF01494">
    <property type="entry name" value="FAD_binding_3"/>
    <property type="match status" value="1"/>
</dbReference>
<dbReference type="HOGENOM" id="CLU_009665_8_1_6"/>
<dbReference type="EMBL" id="CP000308">
    <property type="protein sequence ID" value="ABG12326.1"/>
    <property type="molecule type" value="Genomic_DNA"/>
</dbReference>
<protein>
    <submittedName>
        <fullName evidence="10">2-octaprenyl-6-methoxyphenol hydroxylase / 2-octaprenyl-3-methyl-6-methoxy-1,4-benzoquinol hydroxylase</fullName>
        <ecNumber evidence="10">1.14.13.-</ecNumber>
    </submittedName>
</protein>
<evidence type="ECO:0000256" key="7">
    <source>
        <dbReference type="ARBA" id="ARBA00023033"/>
    </source>
</evidence>
<comment type="subunit">
    <text evidence="8">Component of the Ubi complex metabolon, which regroups five ubiquinone biosynthesis proteins (UbiE, UbiF, UbiG, UbiH and UbiI) and two accessory factors (UbiK and the lipid-binding protein UbiJ).</text>
</comment>
<dbReference type="FunFam" id="3.50.50.60:FF:000123">
    <property type="entry name" value="2-octaprenyl-6-methoxyphenyl hydroxylase"/>
    <property type="match status" value="1"/>
</dbReference>
<keyword evidence="4" id="KW-0285">Flavoprotein</keyword>
<comment type="cofactor">
    <cofactor evidence="1">
        <name>FAD</name>
        <dbReference type="ChEBI" id="CHEBI:57692"/>
    </cofactor>
</comment>
<gene>
    <name evidence="10" type="ordered locus">YPA_0358</name>
</gene>
<evidence type="ECO:0000256" key="5">
    <source>
        <dbReference type="ARBA" id="ARBA00022827"/>
    </source>
</evidence>
<dbReference type="GO" id="GO:0110142">
    <property type="term" value="C:ubiquinone biosynthesis complex"/>
    <property type="evidence" value="ECO:0007669"/>
    <property type="project" value="UniProtKB-ARBA"/>
</dbReference>
<comment type="similarity">
    <text evidence="3">Belongs to the UbiH/COQ6 family.</text>
</comment>
<accession>A0A0E1NM37</accession>
<dbReference type="AlphaFoldDB" id="A0A0E1NM37"/>
<organism evidence="10 11">
    <name type="scientific">Yersinia pestis bv. Antiqua (strain Antiqua)</name>
    <dbReference type="NCBI Taxonomy" id="360102"/>
    <lineage>
        <taxon>Bacteria</taxon>
        <taxon>Pseudomonadati</taxon>
        <taxon>Pseudomonadota</taxon>
        <taxon>Gammaproteobacteria</taxon>
        <taxon>Enterobacterales</taxon>
        <taxon>Yersiniaceae</taxon>
        <taxon>Yersinia</taxon>
    </lineage>
</organism>
<dbReference type="FunFam" id="3.50.50.60:FF:000021">
    <property type="entry name" value="Ubiquinone biosynthesis monooxygenase COQ6"/>
    <property type="match status" value="1"/>
</dbReference>
<keyword evidence="6 10" id="KW-0560">Oxidoreductase</keyword>
<dbReference type="Gene3D" id="3.50.50.60">
    <property type="entry name" value="FAD/NAD(P)-binding domain"/>
    <property type="match status" value="2"/>
</dbReference>
<name>A0A0E1NM37_YERPA</name>
<dbReference type="InterPro" id="IPR010971">
    <property type="entry name" value="UbiH/COQ6"/>
</dbReference>
<dbReference type="InterPro" id="IPR051205">
    <property type="entry name" value="UbiH/COQ6_monooxygenase"/>
</dbReference>
<dbReference type="PRINTS" id="PR00420">
    <property type="entry name" value="RNGMNOXGNASE"/>
</dbReference>
<evidence type="ECO:0000313" key="11">
    <source>
        <dbReference type="Proteomes" id="UP000001971"/>
    </source>
</evidence>
<comment type="pathway">
    <text evidence="2">Cofactor biosynthesis; ubiquinone biosynthesis.</text>
</comment>
<reference evidence="10 11" key="1">
    <citation type="journal article" date="2006" name="J. Bacteriol.">
        <title>Complete genome sequence of Yersinia pestis strains Antiqua and Nepal516: evidence of gene reduction in an emerging pathogen.</title>
        <authorList>
            <person name="Chain P.S."/>
            <person name="Hu P."/>
            <person name="Malfatti S.A."/>
            <person name="Radnedge L."/>
            <person name="Larimer F."/>
            <person name="Vergez L.M."/>
            <person name="Worsham P."/>
            <person name="Chu M.C."/>
            <person name="Andersen G.L."/>
        </authorList>
    </citation>
    <scope>NUCLEOTIDE SEQUENCE [LARGE SCALE GENOMIC DNA]</scope>
    <source>
        <strain evidence="10 11">Antiqua</strain>
    </source>
</reference>
<dbReference type="GO" id="GO:0008681">
    <property type="term" value="F:2-octaprenyl-6-methoxyphenol hydroxylase activity"/>
    <property type="evidence" value="ECO:0007669"/>
    <property type="project" value="InterPro"/>
</dbReference>
<evidence type="ECO:0000256" key="2">
    <source>
        <dbReference type="ARBA" id="ARBA00004749"/>
    </source>
</evidence>
<dbReference type="EC" id="1.14.13.-" evidence="10"/>
<dbReference type="UniPathway" id="UPA00232"/>
<evidence type="ECO:0000259" key="9">
    <source>
        <dbReference type="Pfam" id="PF01494"/>
    </source>
</evidence>
<keyword evidence="7" id="KW-0503">Monooxygenase</keyword>
<dbReference type="NCBIfam" id="TIGR01988">
    <property type="entry name" value="Ubi-OHases"/>
    <property type="match status" value="1"/>
</dbReference>
<dbReference type="InterPro" id="IPR018168">
    <property type="entry name" value="Ubi_Hdrlase_CS"/>
</dbReference>
<dbReference type="InterPro" id="IPR036188">
    <property type="entry name" value="FAD/NAD-bd_sf"/>
</dbReference>
<dbReference type="PANTHER" id="PTHR43876:SF8">
    <property type="entry name" value="2-OCTAPRENYL-6-METHOXYPHENOL HYDROXYLASE"/>
    <property type="match status" value="1"/>
</dbReference>
<evidence type="ECO:0000256" key="3">
    <source>
        <dbReference type="ARBA" id="ARBA00005349"/>
    </source>
</evidence>
<sequence length="392" mass="42509" precursor="true">MSVIIVGGGMAGVTLALAISSLTHGQVPVALVEAQQPNDRQHPGFDARAIALAQGTCQQLARIGAWSALADCATAIDHVHVSDRGHSGFVNLRAEDYGVPALGHVLELHDAGERLFALLMKAPGVTLHCPAKVVDVVRTAESARVTLDDGQQLAAKLLVAADGSHSALAQSCAIQWQRQDYQQVAIIANITTSELPNGRAFERFTRNGPLALLPMSQGRSSLVWCHAKHDQQQIDSWDDARFLAELQQAFGWRLGKMLQAGKRHSYPLQLLIASRHISHRLALVGNAAQTLHPIAGQGFNLGLRDVMSLAETLAEAAAMGNDLGDYTVLSHYQQRRQQDQQATIGVTDGLIRLFANRYGPLVAGRNLALMAMEQMPTIRDTFARRTLGWVER</sequence>
<evidence type="ECO:0000313" key="10">
    <source>
        <dbReference type="EMBL" id="ABG12326.1"/>
    </source>
</evidence>
<dbReference type="PROSITE" id="PS01304">
    <property type="entry name" value="UBIH"/>
    <property type="match status" value="1"/>
</dbReference>
<dbReference type="InterPro" id="IPR011295">
    <property type="entry name" value="UbiH"/>
</dbReference>
<proteinExistence type="inferred from homology"/>
<dbReference type="NCBIfam" id="NF004356">
    <property type="entry name" value="PRK05732.1"/>
    <property type="match status" value="1"/>
</dbReference>
<dbReference type="RefSeq" id="WP_002209951.1">
    <property type="nucleotide sequence ID" value="NC_008150.1"/>
</dbReference>
<dbReference type="GO" id="GO:0071949">
    <property type="term" value="F:FAD binding"/>
    <property type="evidence" value="ECO:0007669"/>
    <property type="project" value="InterPro"/>
</dbReference>
<feature type="domain" description="FAD-binding" evidence="9">
    <location>
        <begin position="2"/>
        <end position="342"/>
    </location>
</feature>
<dbReference type="InterPro" id="IPR002938">
    <property type="entry name" value="FAD-bd"/>
</dbReference>
<dbReference type="Proteomes" id="UP000001971">
    <property type="component" value="Chromosome"/>
</dbReference>
<dbReference type="PATRIC" id="fig|360102.15.peg.3366"/>
<evidence type="ECO:0000256" key="8">
    <source>
        <dbReference type="ARBA" id="ARBA00065734"/>
    </source>
</evidence>
<dbReference type="GO" id="GO:0006744">
    <property type="term" value="P:ubiquinone biosynthetic process"/>
    <property type="evidence" value="ECO:0007669"/>
    <property type="project" value="UniProtKB-UniPathway"/>
</dbReference>
<dbReference type="GeneID" id="57973731"/>
<keyword evidence="5" id="KW-0274">FAD</keyword>
<dbReference type="SUPFAM" id="SSF51905">
    <property type="entry name" value="FAD/NAD(P)-binding domain"/>
    <property type="match status" value="1"/>
</dbReference>
<dbReference type="PANTHER" id="PTHR43876">
    <property type="entry name" value="UBIQUINONE BIOSYNTHESIS MONOOXYGENASE COQ6, MITOCHONDRIAL"/>
    <property type="match status" value="1"/>
</dbReference>
<evidence type="ECO:0000256" key="6">
    <source>
        <dbReference type="ARBA" id="ARBA00023002"/>
    </source>
</evidence>
<evidence type="ECO:0000256" key="1">
    <source>
        <dbReference type="ARBA" id="ARBA00001974"/>
    </source>
</evidence>
<dbReference type="KEGG" id="ypa:YPA_0358"/>